<dbReference type="PANTHER" id="PTHR12546:SF32">
    <property type="entry name" value="OTOFERLIN"/>
    <property type="match status" value="1"/>
</dbReference>
<dbReference type="Ensembl" id="ENSMMDT00005052090.1">
    <property type="protein sequence ID" value="ENSMMDP00005051084.1"/>
    <property type="gene ID" value="ENSMMDG00005023012.1"/>
</dbReference>
<dbReference type="CDD" id="cd04011">
    <property type="entry name" value="C2B_Ferlin"/>
    <property type="match status" value="1"/>
</dbReference>
<dbReference type="InterPro" id="IPR037724">
    <property type="entry name" value="C2E_Ferlin"/>
</dbReference>
<dbReference type="SUPFAM" id="SSF49562">
    <property type="entry name" value="C2 domain (Calcium/lipid-binding domain, CaLB)"/>
    <property type="match status" value="7"/>
</dbReference>
<feature type="region of interest" description="Disordered" evidence="23">
    <location>
        <begin position="643"/>
        <end position="684"/>
    </location>
</feature>
<evidence type="ECO:0000256" key="22">
    <source>
        <dbReference type="ARBA" id="ARBA00079078"/>
    </source>
</evidence>
<dbReference type="InterPro" id="IPR037722">
    <property type="entry name" value="C2C_Ferlin"/>
</dbReference>
<dbReference type="GO" id="GO:0000139">
    <property type="term" value="C:Golgi membrane"/>
    <property type="evidence" value="ECO:0007669"/>
    <property type="project" value="UniProtKB-SubCell"/>
</dbReference>
<evidence type="ECO:0000256" key="17">
    <source>
        <dbReference type="ARBA" id="ARBA00023329"/>
    </source>
</evidence>
<feature type="transmembrane region" description="Helical" evidence="24">
    <location>
        <begin position="1891"/>
        <end position="1913"/>
    </location>
</feature>
<evidence type="ECO:0000256" key="9">
    <source>
        <dbReference type="ARBA" id="ARBA00022837"/>
    </source>
</evidence>
<dbReference type="Gene3D" id="2.60.40.150">
    <property type="entry name" value="C2 domain"/>
    <property type="match status" value="6"/>
</dbReference>
<dbReference type="InterPro" id="IPR037725">
    <property type="entry name" value="C2F_Ferlin"/>
</dbReference>
<evidence type="ECO:0000256" key="7">
    <source>
        <dbReference type="ARBA" id="ARBA00022737"/>
    </source>
</evidence>
<feature type="domain" description="C2" evidence="25">
    <location>
        <begin position="944"/>
        <end position="1069"/>
    </location>
</feature>
<dbReference type="InterPro" id="IPR037726">
    <property type="entry name" value="C2A_Ferlin"/>
</dbReference>
<dbReference type="FunFam" id="2.60.40.150:FF:000009">
    <property type="entry name" value="dysferlin isoform X2"/>
    <property type="match status" value="1"/>
</dbReference>
<keyword evidence="10" id="KW-0735">Signal-anchor</keyword>
<dbReference type="FunCoup" id="A0A668ARH8">
    <property type="interactions" value="722"/>
</dbReference>
<dbReference type="GO" id="GO:0016082">
    <property type="term" value="P:synaptic vesicle priming"/>
    <property type="evidence" value="ECO:0007669"/>
    <property type="project" value="TreeGrafter"/>
</dbReference>
<keyword evidence="7" id="KW-0677">Repeat</keyword>
<evidence type="ECO:0000313" key="27">
    <source>
        <dbReference type="Proteomes" id="UP000472263"/>
    </source>
</evidence>
<dbReference type="SMART" id="SM00239">
    <property type="entry name" value="C2"/>
    <property type="match status" value="5"/>
</dbReference>
<feature type="domain" description="C2" evidence="25">
    <location>
        <begin position="1643"/>
        <end position="1794"/>
    </location>
</feature>
<sequence length="1926" mass="218569">MALVVHLKTVAYLRGKGDRIAKVTFRGRVALLASNHSTFRWPIASKLDGNEMLEIQVYNYSKVFSNRLVGTFRMVLQKVAEEGNLELTDTLIDDNNTSIKTSVSIEIKYQTMDGTMGVWSDGEFLDVPDDRDGTFAFETDSLLSGQSHGSGTSPGRSLHGSIPTFRKAGKGVFSAMKLGKIKSSKDDHKKADEPAVLDMEDLDRKAMRLAGSLDPDTISLASVTAVTTNVSNKRSKPDIKMEPSSGRPVDYQISITVIEARQLVGLNMDPVVCVEIGDDKKYTSMKESTNCPYYNEYFVFDFHVPPDVMFDKIIKLSVIHSKNLLRSGTLVGTFKLDVGTVYSQPEHQFYHKWAILSDPDDITAGCKGYIKCDIAVVGKGDNIKTPHKANETDEDDIEGNLLLPEGVPSERQWARFYVRIYRAEGLPKMNTSIMANVKKAFIGENRDLVDPYVQVQFAGQKGKTSVQKSSYEPIWNEQIIFTEMFPPLCKRMKVQIRDSDKVNDVAIGTHFIDLRKISNDGDKGFLPTLGPAWVNMYGSTRQYTLMDEHQDLNEGLGEGVSFRARLLISVAVEILDTSSNEIMSSTEVQMEPVSNISESATGKSEEFFLFGSFLEATMIDRKIGDKAINFEVTIGNYGNQIDGVSKPSSAKKKKKDGEGEEEESELIQNSSEDEADEDGDLVSVSSTPLMKPVITDRNYFHLPYFEKKPCIYIKSWWQDQRRRLYNSNMMDKIADKLEEGLNDVQEIIKTEKAFPERRLRGVLEELSTGCSRFVTLANKDVSQAGRTKLDRERLKSCMREMDSMGQQAKQIRMQVKKNTVKDKLKLVNNFLQRLRFLADEPQHSIPDVFIWMMSNGKRIAYARIPSKDILYSIVDEEMGKDCGKVKAVFLRLPGKKGFGPAGWTVQAKLEMYLWLGLNKQRKDFLSGLPNGFEEIKAARSGPGLQSVPPLTLVYNMKQVFQLRAHMYQARSLFAADSSGLSDPFARVFFSTHSQVTEVLSETLCPTWDQLLVFDDVELFGEASELRDDPPIIVVEIYDQDTVGKAEFIGRTFAKPITKMCDEHYGPPRFPPQLEYYQIYRGNSTAGDLLAAFELLQIGQAGRADLPPIEGPTDSERGPILPVPLGIRPVLSRYRIEVLFWGLRDLKRINLAQVDRPRVDIECAGRGVQSALIQNYKKNPNFSTLVKWFEVDLPENELLHPPLNIRVVDCRAFGRYILVGSHAVTSLRRFIYSPPNKASNNWATAGTNVQLKETVIGDHKYNDKDKTKKKKKKKKGEVEEEEETDESMLDWWSKYFASIETLMEVCHSVLFLHYSCTHAHKFTSTHTCISTCMCLCPIQVYNKELESEYGNFEDWLHTFNLYRGKAGDDDETALDDDRIVGRFKGSLCMYKLPLSEEFTKEAGFDPNMGMFQSIPHNDPINVLVRVYVVRATDLHPADINGKADPYVVIKLGKSEVKDKENYISKQLNPVFGKSFDIEATFPMESMLTVSVYDWDLVGTDDLIGETKIDLENRFYSKHRATCGIASNYSVHGYNVWRDPMKPGQILAKLCKEGKVDGPHYGPGGKVKVANRIFLGATEIEDENGLRKQTEEHLALTVLKHWEEIPRAGCRLIPEHVETRPLLNPDKPGIEQGRIEMWVDMFPMDMPAPGPAIDISPRKPKRYELRVIIWNTDEVILEDDDYFTGEKSSDIFVRGWLKGQQEDKQDTDVHYHSLTGEGNFNWRFVFPFDYLMAEEKIVISKKESMFSWDETEYKIPARLTLQVWDADHFSADDFLGAIELDLNRFPRGAKTAKQCSIDMIRNEQELPTISIFKQKRVKGWWPFVARDENDEMELTGKVEAELHLLTAEEAEKSPVGLGRNEPDPLEKPNRPDTSLMWFLSPLKSIRYFIWHNYRWLILKVLGLLLLLLMLGLFLYSIPGYLVKKMLGA</sequence>
<keyword evidence="13" id="KW-0333">Golgi apparatus</keyword>
<dbReference type="InterPro" id="IPR012561">
    <property type="entry name" value="Ferlin_B-domain"/>
</dbReference>
<evidence type="ECO:0000256" key="3">
    <source>
        <dbReference type="ARBA" id="ARBA00007561"/>
    </source>
</evidence>
<feature type="domain" description="C2" evidence="25">
    <location>
        <begin position="397"/>
        <end position="528"/>
    </location>
</feature>
<name>A0A668ARH8_9TELE</name>
<evidence type="ECO:0000256" key="8">
    <source>
        <dbReference type="ARBA" id="ARBA00022824"/>
    </source>
</evidence>
<evidence type="ECO:0000256" key="14">
    <source>
        <dbReference type="ARBA" id="ARBA00023054"/>
    </source>
</evidence>
<evidence type="ECO:0000256" key="16">
    <source>
        <dbReference type="ARBA" id="ARBA00023273"/>
    </source>
</evidence>
<dbReference type="GO" id="GO:0035612">
    <property type="term" value="F:AP-2 adaptor complex binding"/>
    <property type="evidence" value="ECO:0007669"/>
    <property type="project" value="TreeGrafter"/>
</dbReference>
<dbReference type="CDD" id="cd04017">
    <property type="entry name" value="C2D_Ferlin"/>
    <property type="match status" value="1"/>
</dbReference>
<reference evidence="26" key="3">
    <citation type="submission" date="2025-09" db="UniProtKB">
        <authorList>
            <consortium name="Ensembl"/>
        </authorList>
    </citation>
    <scope>IDENTIFICATION</scope>
</reference>
<keyword evidence="11 24" id="KW-1133">Transmembrane helix</keyword>
<evidence type="ECO:0000256" key="18">
    <source>
        <dbReference type="ARBA" id="ARBA00037810"/>
    </source>
</evidence>
<dbReference type="InterPro" id="IPR037721">
    <property type="entry name" value="Ferlin"/>
</dbReference>
<dbReference type="FunFam" id="2.60.40.150:FF:000089">
    <property type="entry name" value="otoferlin isoform X1"/>
    <property type="match status" value="1"/>
</dbReference>
<keyword evidence="15 24" id="KW-0472">Membrane</keyword>
<reference evidence="26" key="2">
    <citation type="submission" date="2025-08" db="UniProtKB">
        <authorList>
            <consortium name="Ensembl"/>
        </authorList>
    </citation>
    <scope>IDENTIFICATION</scope>
</reference>
<dbReference type="PANTHER" id="PTHR12546">
    <property type="entry name" value="FER-1-LIKE"/>
    <property type="match status" value="1"/>
</dbReference>
<dbReference type="PROSITE" id="PS50004">
    <property type="entry name" value="C2"/>
    <property type="match status" value="6"/>
</dbReference>
<dbReference type="CDD" id="cd04037">
    <property type="entry name" value="C2E_Ferlin"/>
    <property type="match status" value="1"/>
</dbReference>
<dbReference type="CDD" id="cd08373">
    <property type="entry name" value="C2A_Ferlin"/>
    <property type="match status" value="1"/>
</dbReference>
<protein>
    <recommendedName>
        <fullName evidence="21">Otoferlin</fullName>
    </recommendedName>
    <alternativeName>
        <fullName evidence="22">Fer-1-like protein 2</fullName>
    </alternativeName>
</protein>
<evidence type="ECO:0000256" key="5">
    <source>
        <dbReference type="ARBA" id="ARBA00022692"/>
    </source>
</evidence>
<dbReference type="Pfam" id="PF08150">
    <property type="entry name" value="FerB"/>
    <property type="match status" value="1"/>
</dbReference>
<evidence type="ECO:0000256" key="21">
    <source>
        <dbReference type="ARBA" id="ARBA00067393"/>
    </source>
</evidence>
<dbReference type="InterPro" id="IPR037720">
    <property type="entry name" value="C2B_Ferlin"/>
</dbReference>
<dbReference type="CDD" id="cd08374">
    <property type="entry name" value="C2F_Ferlin"/>
    <property type="match status" value="1"/>
</dbReference>
<dbReference type="InterPro" id="IPR037723">
    <property type="entry name" value="C2D_Ferlin"/>
</dbReference>
<dbReference type="SMART" id="SM01201">
    <property type="entry name" value="FerB"/>
    <property type="match status" value="1"/>
</dbReference>
<dbReference type="FunFam" id="2.60.40.150:FF:000054">
    <property type="entry name" value="otoferlin isoform X2"/>
    <property type="match status" value="1"/>
</dbReference>
<evidence type="ECO:0000313" key="26">
    <source>
        <dbReference type="Ensembl" id="ENSMMDP00005051084.1"/>
    </source>
</evidence>
<dbReference type="GO" id="GO:0016323">
    <property type="term" value="C:basolateral plasma membrane"/>
    <property type="evidence" value="ECO:0007669"/>
    <property type="project" value="UniProtKB-SubCell"/>
</dbReference>
<dbReference type="GO" id="GO:0005789">
    <property type="term" value="C:endoplasmic reticulum membrane"/>
    <property type="evidence" value="ECO:0007669"/>
    <property type="project" value="UniProtKB-SubCell"/>
</dbReference>
<dbReference type="Pfam" id="PF00168">
    <property type="entry name" value="C2"/>
    <property type="match status" value="6"/>
</dbReference>
<comment type="subcellular location">
    <subcellularLocation>
        <location evidence="18">Basolateral cell membrane</location>
        <topology evidence="18">Single-pass type II membrane protein</topology>
    </subcellularLocation>
    <subcellularLocation>
        <location evidence="19">Cytoplasmic vesicle</location>
        <location evidence="19">Secretory vesicle</location>
        <location evidence="19">Synaptic vesicle membrane</location>
        <topology evidence="19">Single-pass type II membrane protein</topology>
    </subcellularLocation>
    <subcellularLocation>
        <location evidence="2">Endoplasmic reticulum membrane</location>
        <topology evidence="2">Single-pass type II membrane protein</topology>
    </subcellularLocation>
    <subcellularLocation>
        <location evidence="1">Golgi apparatus membrane</location>
        <topology evidence="1">Single-pass type II membrane protein</topology>
    </subcellularLocation>
    <subcellularLocation>
        <location evidence="20">Presynaptic cell membrane</location>
        <topology evidence="20">Single-pass type II membrane protein</topology>
    </subcellularLocation>
</comment>
<proteinExistence type="inferred from homology"/>
<evidence type="ECO:0000256" key="4">
    <source>
        <dbReference type="ARBA" id="ARBA00022475"/>
    </source>
</evidence>
<feature type="domain" description="C2" evidence="25">
    <location>
        <begin position="1404"/>
        <end position="1522"/>
    </location>
</feature>
<dbReference type="Pfam" id="PF22901">
    <property type="entry name" value="dsrm_Ferlin"/>
    <property type="match status" value="1"/>
</dbReference>
<evidence type="ECO:0000256" key="13">
    <source>
        <dbReference type="ARBA" id="ARBA00023034"/>
    </source>
</evidence>
<dbReference type="GeneTree" id="ENSGT00940000155086"/>
<comment type="similarity">
    <text evidence="3">Belongs to the ferlin family.</text>
</comment>
<organism evidence="26 27">
    <name type="scientific">Myripristis murdjan</name>
    <name type="common">pinecone soldierfish</name>
    <dbReference type="NCBI Taxonomy" id="586833"/>
    <lineage>
        <taxon>Eukaryota</taxon>
        <taxon>Metazoa</taxon>
        <taxon>Chordata</taxon>
        <taxon>Craniata</taxon>
        <taxon>Vertebrata</taxon>
        <taxon>Euteleostomi</taxon>
        <taxon>Actinopterygii</taxon>
        <taxon>Neopterygii</taxon>
        <taxon>Teleostei</taxon>
        <taxon>Neoteleostei</taxon>
        <taxon>Acanthomorphata</taxon>
        <taxon>Holocentriformes</taxon>
        <taxon>Holocentridae</taxon>
        <taxon>Myripristis</taxon>
    </lineage>
</organism>
<dbReference type="InParanoid" id="A0A668ARH8"/>
<dbReference type="InterPro" id="IPR032362">
    <property type="entry name" value="Ferlin_C"/>
</dbReference>
<keyword evidence="8" id="KW-0256">Endoplasmic reticulum</keyword>
<feature type="domain" description="C2" evidence="25">
    <location>
        <begin position="1116"/>
        <end position="1242"/>
    </location>
</feature>
<keyword evidence="27" id="KW-1185">Reference proteome</keyword>
<dbReference type="FunFam" id="2.60.40.150:FF:000081">
    <property type="entry name" value="otoferlin isoform X1"/>
    <property type="match status" value="1"/>
</dbReference>
<keyword evidence="6" id="KW-0479">Metal-binding</keyword>
<evidence type="ECO:0000259" key="25">
    <source>
        <dbReference type="PROSITE" id="PS50004"/>
    </source>
</evidence>
<dbReference type="InterPro" id="IPR000008">
    <property type="entry name" value="C2_dom"/>
</dbReference>
<feature type="compositionally biased region" description="Acidic residues" evidence="23">
    <location>
        <begin position="658"/>
        <end position="680"/>
    </location>
</feature>
<evidence type="ECO:0000256" key="12">
    <source>
        <dbReference type="ARBA" id="ARBA00023018"/>
    </source>
</evidence>
<gene>
    <name evidence="26" type="primary">OTOF</name>
    <name evidence="26" type="synonym">otofa</name>
</gene>
<evidence type="ECO:0000256" key="2">
    <source>
        <dbReference type="ARBA" id="ARBA00004648"/>
    </source>
</evidence>
<keyword evidence="14" id="KW-0175">Coiled coil</keyword>
<dbReference type="Pfam" id="PF16165">
    <property type="entry name" value="Ferlin_C"/>
    <property type="match status" value="1"/>
</dbReference>
<evidence type="ECO:0000256" key="15">
    <source>
        <dbReference type="ARBA" id="ARBA00023136"/>
    </source>
</evidence>
<dbReference type="FunFam" id="2.60.40.150:FF:000034">
    <property type="entry name" value="otoferlin isoform X2"/>
    <property type="match status" value="1"/>
</dbReference>
<evidence type="ECO:0000256" key="20">
    <source>
        <dbReference type="ARBA" id="ARBA00060434"/>
    </source>
</evidence>
<dbReference type="GO" id="GO:0048787">
    <property type="term" value="C:presynaptic active zone membrane"/>
    <property type="evidence" value="ECO:0007669"/>
    <property type="project" value="TreeGrafter"/>
</dbReference>
<dbReference type="InterPro" id="IPR012968">
    <property type="entry name" value="FerIin_dom"/>
</dbReference>
<evidence type="ECO:0000256" key="24">
    <source>
        <dbReference type="SAM" id="Phobius"/>
    </source>
</evidence>
<dbReference type="InterPro" id="IPR035892">
    <property type="entry name" value="C2_domain_sf"/>
</dbReference>
<dbReference type="GO" id="GO:0007009">
    <property type="term" value="P:plasma membrane organization"/>
    <property type="evidence" value="ECO:0007669"/>
    <property type="project" value="TreeGrafter"/>
</dbReference>
<keyword evidence="16" id="KW-0966">Cell projection</keyword>
<dbReference type="Proteomes" id="UP000472263">
    <property type="component" value="Chromosome 24"/>
</dbReference>
<accession>A0A668ARH8</accession>
<keyword evidence="12" id="KW-0770">Synapse</keyword>
<dbReference type="CDD" id="cd04018">
    <property type="entry name" value="C2C_Ferlin"/>
    <property type="match status" value="1"/>
</dbReference>
<evidence type="ECO:0000256" key="11">
    <source>
        <dbReference type="ARBA" id="ARBA00022989"/>
    </source>
</evidence>
<evidence type="ECO:0000256" key="10">
    <source>
        <dbReference type="ARBA" id="ARBA00022968"/>
    </source>
</evidence>
<feature type="domain" description="C2" evidence="25">
    <location>
        <begin position="233"/>
        <end position="354"/>
    </location>
</feature>
<dbReference type="SMART" id="SM01202">
    <property type="entry name" value="FerI"/>
    <property type="match status" value="1"/>
</dbReference>
<evidence type="ECO:0000256" key="1">
    <source>
        <dbReference type="ARBA" id="ARBA00004323"/>
    </source>
</evidence>
<keyword evidence="17" id="KW-0968">Cytoplasmic vesicle</keyword>
<evidence type="ECO:0000256" key="19">
    <source>
        <dbReference type="ARBA" id="ARBA00060375"/>
    </source>
</evidence>
<dbReference type="InterPro" id="IPR055072">
    <property type="entry name" value="Ferlin_DSRM"/>
</dbReference>
<dbReference type="PRINTS" id="PR00360">
    <property type="entry name" value="C2DOMAIN"/>
</dbReference>
<dbReference type="Pfam" id="PF08151">
    <property type="entry name" value="FerI"/>
    <property type="match status" value="1"/>
</dbReference>
<keyword evidence="5 24" id="KW-0812">Transmembrane</keyword>
<evidence type="ECO:0000256" key="6">
    <source>
        <dbReference type="ARBA" id="ARBA00022723"/>
    </source>
</evidence>
<dbReference type="GO" id="GO:0030672">
    <property type="term" value="C:synaptic vesicle membrane"/>
    <property type="evidence" value="ECO:0007669"/>
    <property type="project" value="UniProtKB-SubCell"/>
</dbReference>
<dbReference type="GO" id="GO:0005509">
    <property type="term" value="F:calcium ion binding"/>
    <property type="evidence" value="ECO:0007669"/>
    <property type="project" value="TreeGrafter"/>
</dbReference>
<reference evidence="26" key="1">
    <citation type="submission" date="2019-06" db="EMBL/GenBank/DDBJ databases">
        <authorList>
            <consortium name="Wellcome Sanger Institute Data Sharing"/>
        </authorList>
    </citation>
    <scope>NUCLEOTIDE SEQUENCE [LARGE SCALE GENOMIC DNA]</scope>
</reference>
<keyword evidence="4" id="KW-1003">Cell membrane</keyword>
<keyword evidence="9" id="KW-0106">Calcium</keyword>
<evidence type="ECO:0000256" key="23">
    <source>
        <dbReference type="SAM" id="MobiDB-lite"/>
    </source>
</evidence>